<evidence type="ECO:0000256" key="1">
    <source>
        <dbReference type="SAM" id="SignalP"/>
    </source>
</evidence>
<organism evidence="2 3">
    <name type="scientific">Streptomyces beijiangensis</name>
    <dbReference type="NCBI Taxonomy" id="163361"/>
    <lineage>
        <taxon>Bacteria</taxon>
        <taxon>Bacillati</taxon>
        <taxon>Actinomycetota</taxon>
        <taxon>Actinomycetes</taxon>
        <taxon>Kitasatosporales</taxon>
        <taxon>Streptomycetaceae</taxon>
        <taxon>Streptomyces</taxon>
    </lineage>
</organism>
<dbReference type="RefSeq" id="WP_206968779.1">
    <property type="nucleotide sequence ID" value="NZ_BAAAJJ010000011.1"/>
</dbReference>
<dbReference type="PROSITE" id="PS51318">
    <property type="entry name" value="TAT"/>
    <property type="match status" value="1"/>
</dbReference>
<dbReference type="InterPro" id="IPR006311">
    <property type="entry name" value="TAT_signal"/>
</dbReference>
<dbReference type="PROSITE" id="PS51257">
    <property type="entry name" value="PROKAR_LIPOPROTEIN"/>
    <property type="match status" value="1"/>
</dbReference>
<dbReference type="AlphaFoldDB" id="A0A939FD69"/>
<reference evidence="2" key="1">
    <citation type="submission" date="2021-03" db="EMBL/GenBank/DDBJ databases">
        <title>Streptomyces poriferae sp. nov., a novel marine sponge-derived Actinobacteria species with anti-MRSA activity.</title>
        <authorList>
            <person name="Sandoval-Powers M."/>
            <person name="Kralova S."/>
            <person name="Nguyen G.-S."/>
            <person name="Fawwal D."/>
            <person name="Degnes K."/>
            <person name="Klinkenberg G."/>
            <person name="Sletta H."/>
            <person name="Wentzel A."/>
            <person name="Liles M.R."/>
        </authorList>
    </citation>
    <scope>NUCLEOTIDE SEQUENCE</scope>
    <source>
        <strain evidence="2">DSM 41794</strain>
    </source>
</reference>
<gene>
    <name evidence="2" type="ORF">J0695_34880</name>
</gene>
<evidence type="ECO:0000313" key="3">
    <source>
        <dbReference type="Proteomes" id="UP000664167"/>
    </source>
</evidence>
<comment type="caution">
    <text evidence="2">The sequence shown here is derived from an EMBL/GenBank/DDBJ whole genome shotgun (WGS) entry which is preliminary data.</text>
</comment>
<dbReference type="EMBL" id="JAFLRJ010000470">
    <property type="protein sequence ID" value="MBO0516910.1"/>
    <property type="molecule type" value="Genomic_DNA"/>
</dbReference>
<feature type="signal peptide" evidence="1">
    <location>
        <begin position="1"/>
        <end position="26"/>
    </location>
</feature>
<sequence length="159" mass="16953">MTSSRRRLLSFPAIALLLAAAGCSSADDAAQVAVPKPSADEVPYCEALAKALPQTVAGLRRSDVEPKSELTAGWGDNAAIVLRCGVPRPEKMDDPDALGVEADGVKWMLEQLNSGPRFTTTYRKVYIEVALPEKYDHDVTPLSDFAAAVAKTVPLTVKA</sequence>
<accession>A0A939FD69</accession>
<proteinExistence type="predicted"/>
<keyword evidence="1" id="KW-0732">Signal</keyword>
<dbReference type="Pfam" id="PF12028">
    <property type="entry name" value="DUF3515"/>
    <property type="match status" value="1"/>
</dbReference>
<keyword evidence="3" id="KW-1185">Reference proteome</keyword>
<evidence type="ECO:0000313" key="2">
    <source>
        <dbReference type="EMBL" id="MBO0516910.1"/>
    </source>
</evidence>
<feature type="chain" id="PRO_5037275037" evidence="1">
    <location>
        <begin position="27"/>
        <end position="159"/>
    </location>
</feature>
<dbReference type="InterPro" id="IPR021903">
    <property type="entry name" value="DUF3515"/>
</dbReference>
<name>A0A939FD69_9ACTN</name>
<dbReference type="Proteomes" id="UP000664167">
    <property type="component" value="Unassembled WGS sequence"/>
</dbReference>
<protein>
    <submittedName>
        <fullName evidence="2">DUF3515 domain-containing protein</fullName>
    </submittedName>
</protein>